<accession>A0A197JWU9</accession>
<protein>
    <submittedName>
        <fullName evidence="1">Uncharacterized protein</fullName>
    </submittedName>
</protein>
<dbReference type="EMBL" id="KV442045">
    <property type="protein sequence ID" value="OAQ28921.1"/>
    <property type="molecule type" value="Genomic_DNA"/>
</dbReference>
<dbReference type="AlphaFoldDB" id="A0A197JWU9"/>
<organism evidence="1 2">
    <name type="scientific">Linnemannia elongata AG-77</name>
    <dbReference type="NCBI Taxonomy" id="1314771"/>
    <lineage>
        <taxon>Eukaryota</taxon>
        <taxon>Fungi</taxon>
        <taxon>Fungi incertae sedis</taxon>
        <taxon>Mucoromycota</taxon>
        <taxon>Mortierellomycotina</taxon>
        <taxon>Mortierellomycetes</taxon>
        <taxon>Mortierellales</taxon>
        <taxon>Mortierellaceae</taxon>
        <taxon>Linnemannia</taxon>
    </lineage>
</organism>
<gene>
    <name evidence="1" type="ORF">K457DRAFT_541884</name>
</gene>
<reference evidence="1 2" key="1">
    <citation type="submission" date="2016-05" db="EMBL/GenBank/DDBJ databases">
        <title>Genome sequencing reveals origins of a unique bacterial endosymbiosis in the earliest lineages of terrestrial Fungi.</title>
        <authorList>
            <consortium name="DOE Joint Genome Institute"/>
            <person name="Uehling J."/>
            <person name="Gryganskyi A."/>
            <person name="Hameed K."/>
            <person name="Tschaplinski T."/>
            <person name="Misztal P."/>
            <person name="Wu S."/>
            <person name="Desiro A."/>
            <person name="Vande Pol N."/>
            <person name="Du Z.-Y."/>
            <person name="Zienkiewicz A."/>
            <person name="Zienkiewicz K."/>
            <person name="Morin E."/>
            <person name="Tisserant E."/>
            <person name="Splivallo R."/>
            <person name="Hainaut M."/>
            <person name="Henrissat B."/>
            <person name="Ohm R."/>
            <person name="Kuo A."/>
            <person name="Yan J."/>
            <person name="Lipzen A."/>
            <person name="Nolan M."/>
            <person name="Labutti K."/>
            <person name="Barry K."/>
            <person name="Goldstein A."/>
            <person name="Labbe J."/>
            <person name="Schadt C."/>
            <person name="Tuskan G."/>
            <person name="Grigoriev I."/>
            <person name="Martin F."/>
            <person name="Vilgalys R."/>
            <person name="Bonito G."/>
        </authorList>
    </citation>
    <scope>NUCLEOTIDE SEQUENCE [LARGE SCALE GENOMIC DNA]</scope>
    <source>
        <strain evidence="1 2">AG-77</strain>
    </source>
</reference>
<sequence length="84" mass="9541">MWRAPLTRPAVAAAAAISPFAMFKRTYTLKSHKIQAVVHQHKKAQEKDRVMTPVSSLFLFFPTHKLTDILGVNRTCPESCLFRT</sequence>
<name>A0A197JWU9_9FUNG</name>
<keyword evidence="2" id="KW-1185">Reference proteome</keyword>
<evidence type="ECO:0000313" key="1">
    <source>
        <dbReference type="EMBL" id="OAQ28921.1"/>
    </source>
</evidence>
<evidence type="ECO:0000313" key="2">
    <source>
        <dbReference type="Proteomes" id="UP000078512"/>
    </source>
</evidence>
<dbReference type="Proteomes" id="UP000078512">
    <property type="component" value="Unassembled WGS sequence"/>
</dbReference>
<proteinExistence type="predicted"/>